<comment type="caution">
    <text evidence="2">The sequence shown here is derived from an EMBL/GenBank/DDBJ whole genome shotgun (WGS) entry which is preliminary data.</text>
</comment>
<keyword evidence="1" id="KW-1133">Transmembrane helix</keyword>
<accession>A0A9D9DXA0</accession>
<gene>
    <name evidence="2" type="ORF">IAC55_00855</name>
</gene>
<evidence type="ECO:0000313" key="3">
    <source>
        <dbReference type="Proteomes" id="UP000823611"/>
    </source>
</evidence>
<reference evidence="2" key="1">
    <citation type="submission" date="2020-10" db="EMBL/GenBank/DDBJ databases">
        <authorList>
            <person name="Gilroy R."/>
        </authorList>
    </citation>
    <scope>NUCLEOTIDE SEQUENCE</scope>
    <source>
        <strain evidence="2">F6-4510</strain>
    </source>
</reference>
<keyword evidence="1" id="KW-0472">Membrane</keyword>
<protein>
    <submittedName>
        <fullName evidence="2">DUF4321 domain-containing protein</fullName>
    </submittedName>
</protein>
<evidence type="ECO:0000313" key="2">
    <source>
        <dbReference type="EMBL" id="MBO8433855.1"/>
    </source>
</evidence>
<evidence type="ECO:0000256" key="1">
    <source>
        <dbReference type="SAM" id="Phobius"/>
    </source>
</evidence>
<dbReference type="Pfam" id="PF14209">
    <property type="entry name" value="DUF4321"/>
    <property type="match status" value="1"/>
</dbReference>
<reference evidence="2" key="2">
    <citation type="journal article" date="2021" name="PeerJ">
        <title>Extensive microbial diversity within the chicken gut microbiome revealed by metagenomics and culture.</title>
        <authorList>
            <person name="Gilroy R."/>
            <person name="Ravi A."/>
            <person name="Getino M."/>
            <person name="Pursley I."/>
            <person name="Horton D.L."/>
            <person name="Alikhan N.F."/>
            <person name="Baker D."/>
            <person name="Gharbi K."/>
            <person name="Hall N."/>
            <person name="Watson M."/>
            <person name="Adriaenssens E.M."/>
            <person name="Foster-Nyarko E."/>
            <person name="Jarju S."/>
            <person name="Secka A."/>
            <person name="Antonio M."/>
            <person name="Oren A."/>
            <person name="Chaudhuri R.R."/>
            <person name="La Ragione R."/>
            <person name="Hildebrand F."/>
            <person name="Pallen M.J."/>
        </authorList>
    </citation>
    <scope>NUCLEOTIDE SEQUENCE</scope>
    <source>
        <strain evidence="2">F6-4510</strain>
    </source>
</reference>
<dbReference type="EMBL" id="JADIMX010000019">
    <property type="protein sequence ID" value="MBO8433855.1"/>
    <property type="molecule type" value="Genomic_DNA"/>
</dbReference>
<organism evidence="2 3">
    <name type="scientific">Candidatus Fimicola merdigallinarum</name>
    <dbReference type="NCBI Taxonomy" id="2840819"/>
    <lineage>
        <taxon>Bacteria</taxon>
        <taxon>Bacillati</taxon>
        <taxon>Bacillota</taxon>
        <taxon>Clostridia</taxon>
        <taxon>Lachnospirales</taxon>
        <taxon>Lachnospiraceae</taxon>
        <taxon>Lachnospiraceae incertae sedis</taxon>
        <taxon>Candidatus Fimicola</taxon>
    </lineage>
</organism>
<dbReference type="Proteomes" id="UP000823611">
    <property type="component" value="Unassembled WGS sequence"/>
</dbReference>
<keyword evidence="1" id="KW-0812">Transmembrane</keyword>
<sequence length="85" mass="9498">MRRDVKKVSIFFLVAFIGIILGGLLGEIAGNIPYLSFLKYGKEIGFENPIVLNLLVIKLTFALTLNCTISCIVGFLLSIFIYRKL</sequence>
<name>A0A9D9DXA0_9FIRM</name>
<feature type="transmembrane region" description="Helical" evidence="1">
    <location>
        <begin position="50"/>
        <end position="82"/>
    </location>
</feature>
<dbReference type="AlphaFoldDB" id="A0A9D9DXA0"/>
<proteinExistence type="predicted"/>
<dbReference type="InterPro" id="IPR025470">
    <property type="entry name" value="DUF4321"/>
</dbReference>